<feature type="transmembrane region" description="Helical" evidence="8">
    <location>
        <begin position="83"/>
        <end position="116"/>
    </location>
</feature>
<dbReference type="OrthoDB" id="6415966at2759"/>
<keyword evidence="5 8" id="KW-1133">Transmembrane helix</keyword>
<comment type="subcellular location">
    <subcellularLocation>
        <location evidence="1">Cell membrane</location>
        <topology evidence="1">Multi-pass membrane protein</topology>
    </subcellularLocation>
</comment>
<keyword evidence="4 8" id="KW-0812">Transmembrane</keyword>
<dbReference type="EMBL" id="BMAO01029331">
    <property type="protein sequence ID" value="GFR30903.1"/>
    <property type="molecule type" value="Genomic_DNA"/>
</dbReference>
<gene>
    <name evidence="9" type="primary">AVEN_139923_1</name>
    <name evidence="9" type="ORF">TNCT_196471</name>
</gene>
<organism evidence="9 10">
    <name type="scientific">Trichonephila clavata</name>
    <name type="common">Joro spider</name>
    <name type="synonym">Nephila clavata</name>
    <dbReference type="NCBI Taxonomy" id="2740835"/>
    <lineage>
        <taxon>Eukaryota</taxon>
        <taxon>Metazoa</taxon>
        <taxon>Ecdysozoa</taxon>
        <taxon>Arthropoda</taxon>
        <taxon>Chelicerata</taxon>
        <taxon>Arachnida</taxon>
        <taxon>Araneae</taxon>
        <taxon>Araneomorphae</taxon>
        <taxon>Entelegynae</taxon>
        <taxon>Araneoidea</taxon>
        <taxon>Nephilidae</taxon>
        <taxon>Trichonephila</taxon>
    </lineage>
</organism>
<name>A0A8X6HWE8_TRICU</name>
<evidence type="ECO:0000256" key="8">
    <source>
        <dbReference type="SAM" id="Phobius"/>
    </source>
</evidence>
<sequence>MLLSSTSILHRLILTKEMNQLKKIVNLLEVLKPCRKSENIGWLKIVAIVGASSLLLLFAFRALEKDAFFDVSAFFFGCKFSKVYNNAIFTLYGIFTALFFILPLMTFSFYYIAVCYDIRHIIQHFRKTLSNIESDYEAIFRSYTTIKSHVNDIDNSISFLVFTVIIYNSCIMCFSLYVVLEPKMFIPLELFSTYYMLFTTFTLFILMTASASMIPEASAEIGFIASTMPEKAGTSTLSLQRFISSAEKEITLTVWKIVPIQRSFIFGITGALFTYTLMLYTLSSTNNH</sequence>
<reference evidence="9" key="1">
    <citation type="submission" date="2020-07" db="EMBL/GenBank/DDBJ databases">
        <title>Multicomponent nature underlies the extraordinary mechanical properties of spider dragline silk.</title>
        <authorList>
            <person name="Kono N."/>
            <person name="Nakamura H."/>
            <person name="Mori M."/>
            <person name="Yoshida Y."/>
            <person name="Ohtoshi R."/>
            <person name="Malay A.D."/>
            <person name="Moran D.A.P."/>
            <person name="Tomita M."/>
            <person name="Numata K."/>
            <person name="Arakawa K."/>
        </authorList>
    </citation>
    <scope>NUCLEOTIDE SEQUENCE</scope>
</reference>
<dbReference type="InterPro" id="IPR009318">
    <property type="entry name" value="Gustatory_rcpt"/>
</dbReference>
<evidence type="ECO:0000256" key="2">
    <source>
        <dbReference type="ARBA" id="ARBA00005327"/>
    </source>
</evidence>
<evidence type="ECO:0000313" key="9">
    <source>
        <dbReference type="EMBL" id="GFR30903.1"/>
    </source>
</evidence>
<keyword evidence="10" id="KW-1185">Reference proteome</keyword>
<dbReference type="AlphaFoldDB" id="A0A8X6HWE8"/>
<feature type="transmembrane region" description="Helical" evidence="8">
    <location>
        <begin position="42"/>
        <end position="63"/>
    </location>
</feature>
<proteinExistence type="inferred from homology"/>
<evidence type="ECO:0008006" key="11">
    <source>
        <dbReference type="Google" id="ProtNLM"/>
    </source>
</evidence>
<evidence type="ECO:0000256" key="5">
    <source>
        <dbReference type="ARBA" id="ARBA00022989"/>
    </source>
</evidence>
<accession>A0A8X6HWE8</accession>
<dbReference type="Proteomes" id="UP000887116">
    <property type="component" value="Unassembled WGS sequence"/>
</dbReference>
<comment type="similarity">
    <text evidence="2">Belongs to the insect chemoreceptor superfamily. Gustatory receptor (GR) family. Gr5a subfamily.</text>
</comment>
<evidence type="ECO:0000256" key="6">
    <source>
        <dbReference type="ARBA" id="ARBA00023136"/>
    </source>
</evidence>
<feature type="transmembrane region" description="Helical" evidence="8">
    <location>
        <begin position="157"/>
        <end position="180"/>
    </location>
</feature>
<dbReference type="GO" id="GO:0050916">
    <property type="term" value="P:sensory perception of sweet taste"/>
    <property type="evidence" value="ECO:0007669"/>
    <property type="project" value="UniProtKB-ARBA"/>
</dbReference>
<dbReference type="GO" id="GO:0005886">
    <property type="term" value="C:plasma membrane"/>
    <property type="evidence" value="ECO:0007669"/>
    <property type="project" value="UniProtKB-SubCell"/>
</dbReference>
<feature type="transmembrane region" description="Helical" evidence="8">
    <location>
        <begin position="192"/>
        <end position="214"/>
    </location>
</feature>
<comment type="caution">
    <text evidence="9">The sequence shown here is derived from an EMBL/GenBank/DDBJ whole genome shotgun (WGS) entry which is preliminary data.</text>
</comment>
<dbReference type="Pfam" id="PF06151">
    <property type="entry name" value="Trehalose_recp"/>
    <property type="match status" value="1"/>
</dbReference>
<keyword evidence="3" id="KW-1003">Cell membrane</keyword>
<keyword evidence="7" id="KW-0675">Receptor</keyword>
<evidence type="ECO:0000256" key="4">
    <source>
        <dbReference type="ARBA" id="ARBA00022692"/>
    </source>
</evidence>
<dbReference type="PANTHER" id="PTHR21421">
    <property type="entry name" value="GUSTATORY RECEPTOR"/>
    <property type="match status" value="1"/>
</dbReference>
<protein>
    <recommendedName>
        <fullName evidence="11">Gustatory receptor</fullName>
    </recommendedName>
</protein>
<evidence type="ECO:0000313" key="10">
    <source>
        <dbReference type="Proteomes" id="UP000887116"/>
    </source>
</evidence>
<evidence type="ECO:0000256" key="1">
    <source>
        <dbReference type="ARBA" id="ARBA00004651"/>
    </source>
</evidence>
<evidence type="ECO:0000256" key="7">
    <source>
        <dbReference type="ARBA" id="ARBA00023170"/>
    </source>
</evidence>
<feature type="transmembrane region" description="Helical" evidence="8">
    <location>
        <begin position="264"/>
        <end position="282"/>
    </location>
</feature>
<dbReference type="GO" id="GO:0008527">
    <property type="term" value="F:taste receptor activity"/>
    <property type="evidence" value="ECO:0007669"/>
    <property type="project" value="InterPro"/>
</dbReference>
<keyword evidence="6 8" id="KW-0472">Membrane</keyword>
<dbReference type="PANTHER" id="PTHR21421:SF29">
    <property type="entry name" value="GUSTATORY RECEPTOR 5A FOR TREHALOSE-RELATED"/>
    <property type="match status" value="1"/>
</dbReference>
<evidence type="ECO:0000256" key="3">
    <source>
        <dbReference type="ARBA" id="ARBA00022475"/>
    </source>
</evidence>